<evidence type="ECO:0000259" key="14">
    <source>
        <dbReference type="Pfam" id="PF00060"/>
    </source>
</evidence>
<keyword evidence="7" id="KW-0675">Receptor</keyword>
<proteinExistence type="predicted"/>
<evidence type="ECO:0000256" key="1">
    <source>
        <dbReference type="ARBA" id="ARBA00004141"/>
    </source>
</evidence>
<feature type="transmembrane region" description="Helical" evidence="12">
    <location>
        <begin position="240"/>
        <end position="258"/>
    </location>
</feature>
<feature type="compositionally biased region" description="Polar residues" evidence="11">
    <location>
        <begin position="751"/>
        <end position="763"/>
    </location>
</feature>
<evidence type="ECO:0000256" key="4">
    <source>
        <dbReference type="ARBA" id="ARBA00022989"/>
    </source>
</evidence>
<evidence type="ECO:0000256" key="8">
    <source>
        <dbReference type="ARBA" id="ARBA00023180"/>
    </source>
</evidence>
<evidence type="ECO:0000256" key="12">
    <source>
        <dbReference type="SAM" id="Phobius"/>
    </source>
</evidence>
<dbReference type="InterPro" id="IPR015683">
    <property type="entry name" value="Ionotropic_Glu_rcpt"/>
</dbReference>
<dbReference type="EMBL" id="HBFN01025601">
    <property type="protein sequence ID" value="CAD8801159.1"/>
    <property type="molecule type" value="Transcribed_RNA"/>
</dbReference>
<evidence type="ECO:0000256" key="3">
    <source>
        <dbReference type="ARBA" id="ARBA00022692"/>
    </source>
</evidence>
<dbReference type="GO" id="GO:0015276">
    <property type="term" value="F:ligand-gated monoatomic ion channel activity"/>
    <property type="evidence" value="ECO:0007669"/>
    <property type="project" value="InterPro"/>
</dbReference>
<dbReference type="AlphaFoldDB" id="A0A7S0W1Q3"/>
<protein>
    <recommendedName>
        <fullName evidence="14">Ionotropic glutamate receptor C-terminal domain-containing protein</fullName>
    </recommendedName>
</protein>
<evidence type="ECO:0000313" key="15">
    <source>
        <dbReference type="EMBL" id="CAD8801159.1"/>
    </source>
</evidence>
<sequence length="779" mass="83733">MTGHGLRSAAAAILTVCACVSLFHGASAQRTRGGSMARRHSAVVSSNPIPDTLYQQLQMLETRRAAAPTSFKCSNCPLEADGRPMAVRIMFMDVAPANMNPAARAAATKLGRDYSCDDPKLAVPECFVWSNWVEGWVGEFTNTFLKELNMNVTALTRANFSKEVYEVYKGGSSYTRCVWEVRLGNVDLCSGDFWETEERRGIAPFASAMDSDVLKLGTLSLGASTAIRLDSIFDPFTPDVWAVNLCMIFVSAMCIWLVETTTEMNGDFEDQLEPHKRLTWYQGMSKALWMGMMGYVSGGAANTTTTWPGRFILLGFGWFVYISVSSYTANLASFMISQSSAIGLIDAYGDISDRAGNLCLLEAIEGMVKTPGVGKVAYDDYIPAIEGLYAGKCLGVQVGRNEWKTIVRGGRGQGSICVDPADTKGHSSCPDPDGQVKKILISGCKCKDPAIADAAECPKDCPDHRKYCSLLEINDEAFAFYMNFALPVSKRIQDYVSAWIISLRQEGTVQRLKGKWIDAVTPDVCGGGAMEESESQSLGIKAMAGTFVISGAFMVVGLVWHAATLCMGPKRGADRAPRGMFDEAAPKGVEGEFVETEFVDGEKRSARPLSQKTPDDVWGGKGAEMSTAQYDDICGKLSEHQKAITQQGRVLERTERLLAQQEGQLEQILSLLSDMPSAAPAPRKAKAAKAPNGATVAGASLGGAYPSIESPPLESFSGSPTGGASPKRSSAEDLASSKHAIGAINERFPAANSNASGEQTPGAQNPILGFFQQAFPPPK</sequence>
<reference evidence="15" key="1">
    <citation type="submission" date="2021-01" db="EMBL/GenBank/DDBJ databases">
        <authorList>
            <person name="Corre E."/>
            <person name="Pelletier E."/>
            <person name="Niang G."/>
            <person name="Scheremetjew M."/>
            <person name="Finn R."/>
            <person name="Kale V."/>
            <person name="Holt S."/>
            <person name="Cochrane G."/>
            <person name="Meng A."/>
            <person name="Brown T."/>
            <person name="Cohen L."/>
        </authorList>
    </citation>
    <scope>NUCLEOTIDE SEQUENCE</scope>
    <source>
        <strain evidence="15">CCMP443</strain>
    </source>
</reference>
<gene>
    <name evidence="15" type="ORF">HTEP1355_LOCUS14832</name>
</gene>
<dbReference type="Gene3D" id="1.10.287.70">
    <property type="match status" value="1"/>
</dbReference>
<comment type="subcellular location">
    <subcellularLocation>
        <location evidence="1">Membrane</location>
        <topology evidence="1">Multi-pass membrane protein</topology>
    </subcellularLocation>
</comment>
<feature type="region of interest" description="Disordered" evidence="11">
    <location>
        <begin position="710"/>
        <end position="779"/>
    </location>
</feature>
<keyword evidence="4 12" id="KW-1133">Transmembrane helix</keyword>
<accession>A0A7S0W1Q3</accession>
<evidence type="ECO:0000256" key="2">
    <source>
        <dbReference type="ARBA" id="ARBA00022448"/>
    </source>
</evidence>
<feature type="chain" id="PRO_5031363211" description="Ionotropic glutamate receptor C-terminal domain-containing protein" evidence="13">
    <location>
        <begin position="29"/>
        <end position="779"/>
    </location>
</feature>
<evidence type="ECO:0000256" key="6">
    <source>
        <dbReference type="ARBA" id="ARBA00023136"/>
    </source>
</evidence>
<keyword evidence="10" id="KW-0407">Ion channel</keyword>
<feature type="transmembrane region" description="Helical" evidence="12">
    <location>
        <begin position="278"/>
        <end position="297"/>
    </location>
</feature>
<name>A0A7S0W1Q3_9CRYP</name>
<evidence type="ECO:0000256" key="9">
    <source>
        <dbReference type="ARBA" id="ARBA00023286"/>
    </source>
</evidence>
<dbReference type="PROSITE" id="PS51257">
    <property type="entry name" value="PROKAR_LIPOPROTEIN"/>
    <property type="match status" value="1"/>
</dbReference>
<keyword evidence="13" id="KW-0732">Signal</keyword>
<dbReference type="InterPro" id="IPR001320">
    <property type="entry name" value="Iontro_rcpt_C"/>
</dbReference>
<feature type="region of interest" description="Disordered" evidence="11">
    <location>
        <begin position="600"/>
        <end position="623"/>
    </location>
</feature>
<feature type="signal peptide" evidence="13">
    <location>
        <begin position="1"/>
        <end position="28"/>
    </location>
</feature>
<evidence type="ECO:0000256" key="10">
    <source>
        <dbReference type="ARBA" id="ARBA00023303"/>
    </source>
</evidence>
<keyword evidence="5" id="KW-0406">Ion transport</keyword>
<feature type="domain" description="Ionotropic glutamate receptor C-terminal" evidence="14">
    <location>
        <begin position="239"/>
        <end position="551"/>
    </location>
</feature>
<keyword evidence="2" id="KW-0813">Transport</keyword>
<dbReference type="GO" id="GO:0016020">
    <property type="term" value="C:membrane"/>
    <property type="evidence" value="ECO:0007669"/>
    <property type="project" value="UniProtKB-SubCell"/>
</dbReference>
<keyword evidence="6 12" id="KW-0472">Membrane</keyword>
<evidence type="ECO:0000256" key="11">
    <source>
        <dbReference type="SAM" id="MobiDB-lite"/>
    </source>
</evidence>
<organism evidence="15">
    <name type="scientific">Hemiselmis tepida</name>
    <dbReference type="NCBI Taxonomy" id="464990"/>
    <lineage>
        <taxon>Eukaryota</taxon>
        <taxon>Cryptophyceae</taxon>
        <taxon>Cryptomonadales</taxon>
        <taxon>Hemiselmidaceae</taxon>
        <taxon>Hemiselmis</taxon>
    </lineage>
</organism>
<dbReference type="Pfam" id="PF00060">
    <property type="entry name" value="Lig_chan"/>
    <property type="match status" value="1"/>
</dbReference>
<feature type="transmembrane region" description="Helical" evidence="12">
    <location>
        <begin position="309"/>
        <end position="329"/>
    </location>
</feature>
<dbReference type="PANTHER" id="PTHR18966">
    <property type="entry name" value="IONOTROPIC GLUTAMATE RECEPTOR"/>
    <property type="match status" value="1"/>
</dbReference>
<keyword evidence="9" id="KW-1071">Ligand-gated ion channel</keyword>
<evidence type="ECO:0000256" key="13">
    <source>
        <dbReference type="SAM" id="SignalP"/>
    </source>
</evidence>
<evidence type="ECO:0000256" key="5">
    <source>
        <dbReference type="ARBA" id="ARBA00023065"/>
    </source>
</evidence>
<keyword evidence="8" id="KW-0325">Glycoprotein</keyword>
<keyword evidence="3 12" id="KW-0812">Transmembrane</keyword>
<evidence type="ECO:0000256" key="7">
    <source>
        <dbReference type="ARBA" id="ARBA00023170"/>
    </source>
</evidence>